<dbReference type="PANTHER" id="PTHR32176">
    <property type="entry name" value="XYLOSE ISOMERASE"/>
    <property type="match status" value="1"/>
</dbReference>
<accession>A0A6A4M8F3</accession>
<dbReference type="OrthoDB" id="1658288at2759"/>
<dbReference type="Gene3D" id="3.40.1090.10">
    <property type="entry name" value="Cytosolic phospholipase A2 catalytic domain"/>
    <property type="match status" value="2"/>
</dbReference>
<keyword evidence="2" id="KW-0443">Lipid metabolism</keyword>
<organism evidence="5 6">
    <name type="scientific">Rhododendron williamsianum</name>
    <dbReference type="NCBI Taxonomy" id="262921"/>
    <lineage>
        <taxon>Eukaryota</taxon>
        <taxon>Viridiplantae</taxon>
        <taxon>Streptophyta</taxon>
        <taxon>Embryophyta</taxon>
        <taxon>Tracheophyta</taxon>
        <taxon>Spermatophyta</taxon>
        <taxon>Magnoliopsida</taxon>
        <taxon>eudicotyledons</taxon>
        <taxon>Gunneridae</taxon>
        <taxon>Pentapetalae</taxon>
        <taxon>asterids</taxon>
        <taxon>Ericales</taxon>
        <taxon>Ericaceae</taxon>
        <taxon>Ericoideae</taxon>
        <taxon>Rhodoreae</taxon>
        <taxon>Rhododendron</taxon>
    </lineage>
</organism>
<dbReference type="EMBL" id="QEFC01000074">
    <property type="protein sequence ID" value="KAE9466855.1"/>
    <property type="molecule type" value="Genomic_DNA"/>
</dbReference>
<dbReference type="InterPro" id="IPR016035">
    <property type="entry name" value="Acyl_Trfase/lysoPLipase"/>
</dbReference>
<dbReference type="GO" id="GO:0047372">
    <property type="term" value="F:monoacylglycerol lipase activity"/>
    <property type="evidence" value="ECO:0007669"/>
    <property type="project" value="TreeGrafter"/>
</dbReference>
<evidence type="ECO:0000256" key="1">
    <source>
        <dbReference type="ARBA" id="ARBA00010240"/>
    </source>
</evidence>
<dbReference type="GO" id="GO:0004620">
    <property type="term" value="F:phospholipase activity"/>
    <property type="evidence" value="ECO:0007669"/>
    <property type="project" value="TreeGrafter"/>
</dbReference>
<keyword evidence="6" id="KW-1185">Reference proteome</keyword>
<dbReference type="Proteomes" id="UP000428333">
    <property type="component" value="Linkage Group LG01"/>
</dbReference>
<evidence type="ECO:0000259" key="4">
    <source>
        <dbReference type="PROSITE" id="PS51635"/>
    </source>
</evidence>
<proteinExistence type="inferred from homology"/>
<evidence type="ECO:0000313" key="6">
    <source>
        <dbReference type="Proteomes" id="UP000428333"/>
    </source>
</evidence>
<dbReference type="InterPro" id="IPR002641">
    <property type="entry name" value="PNPLA_dom"/>
</dbReference>
<comment type="caution">
    <text evidence="3">Lacks conserved residue(s) required for the propagation of feature annotation.</text>
</comment>
<evidence type="ECO:0000313" key="5">
    <source>
        <dbReference type="EMBL" id="KAE9466855.1"/>
    </source>
</evidence>
<feature type="short sequence motif" description="DGA/G" evidence="3">
    <location>
        <begin position="90"/>
        <end position="92"/>
    </location>
</feature>
<comment type="similarity">
    <text evidence="1">Belongs to the patatin family.</text>
</comment>
<dbReference type="PROSITE" id="PS51635">
    <property type="entry name" value="PNPLA"/>
    <property type="match status" value="1"/>
</dbReference>
<reference evidence="5 6" key="1">
    <citation type="journal article" date="2019" name="Genome Biol. Evol.">
        <title>The Rhododendron genome and chromosomal organization provide insight into shared whole-genome duplications across the heath family (Ericaceae).</title>
        <authorList>
            <person name="Soza V.L."/>
            <person name="Lindsley D."/>
            <person name="Waalkes A."/>
            <person name="Ramage E."/>
            <person name="Patwardhan R.P."/>
            <person name="Burton J.N."/>
            <person name="Adey A."/>
            <person name="Kumar A."/>
            <person name="Qiu R."/>
            <person name="Shendure J."/>
            <person name="Hall B."/>
        </authorList>
    </citation>
    <scope>NUCLEOTIDE SEQUENCE [LARGE SCALE GENOMIC DNA]</scope>
    <source>
        <strain evidence="5">RSF 1966-606</strain>
    </source>
</reference>
<comment type="caution">
    <text evidence="5">The sequence shown here is derived from an EMBL/GenBank/DDBJ whole genome shotgun (WGS) entry which is preliminary data.</text>
</comment>
<protein>
    <recommendedName>
        <fullName evidence="4">PNPLA domain-containing protein</fullName>
    </recommendedName>
</protein>
<feature type="domain" description="PNPLA" evidence="4">
    <location>
        <begin position="1"/>
        <end position="103"/>
    </location>
</feature>
<sequence length="253" mass="27870">MGESLGQIRPPTYGNLVTILSIDGGGIRGIIPGVVLSYLESQLQVTSNPVIDVPLADICISTSAAPTFLPAHYFTNTDRNGNLREFNLIDGGVAANDPLLIALAEVNKEMFKENPDFYPIKPLDYGRFLVISIGTGTQKNDHKYNARRAAKWGLFGWLYNKGSAPLISVFSDASSDMVDYHLCVVFQVLRSQENYLRIQVSLISMLQLTVFVHTLAIDIGYVGGPRMLQLHAECVDLLSDVISLSVPWTSYQM</sequence>
<dbReference type="SUPFAM" id="SSF52151">
    <property type="entry name" value="FabD/lysophospholipase-like"/>
    <property type="match status" value="1"/>
</dbReference>
<evidence type="ECO:0000256" key="3">
    <source>
        <dbReference type="PROSITE-ProRule" id="PRU01161"/>
    </source>
</evidence>
<name>A0A6A4M8F3_9ERIC</name>
<evidence type="ECO:0000256" key="2">
    <source>
        <dbReference type="ARBA" id="ARBA00023098"/>
    </source>
</evidence>
<dbReference type="AlphaFoldDB" id="A0A6A4M8F3"/>
<dbReference type="PANTHER" id="PTHR32176:SF121">
    <property type="entry name" value="PATATIN"/>
    <property type="match status" value="1"/>
</dbReference>
<dbReference type="GO" id="GO:0006629">
    <property type="term" value="P:lipid metabolic process"/>
    <property type="evidence" value="ECO:0007669"/>
    <property type="project" value="UniProtKB-KW"/>
</dbReference>
<gene>
    <name evidence="5" type="ORF">C3L33_01231</name>
</gene>
<feature type="non-terminal residue" evidence="5">
    <location>
        <position position="1"/>
    </location>
</feature>